<name>A0A5J5EE00_9PEZI</name>
<evidence type="ECO:0000313" key="2">
    <source>
        <dbReference type="Proteomes" id="UP000326924"/>
    </source>
</evidence>
<protein>
    <recommendedName>
        <fullName evidence="3">PNPLA domain-containing protein</fullName>
    </recommendedName>
</protein>
<evidence type="ECO:0000313" key="1">
    <source>
        <dbReference type="EMBL" id="KAA8893594.1"/>
    </source>
</evidence>
<evidence type="ECO:0008006" key="3">
    <source>
        <dbReference type="Google" id="ProtNLM"/>
    </source>
</evidence>
<proteinExistence type="predicted"/>
<dbReference type="AlphaFoldDB" id="A0A5J5EE00"/>
<organism evidence="1 2">
    <name type="scientific">Sphaerosporella brunnea</name>
    <dbReference type="NCBI Taxonomy" id="1250544"/>
    <lineage>
        <taxon>Eukaryota</taxon>
        <taxon>Fungi</taxon>
        <taxon>Dikarya</taxon>
        <taxon>Ascomycota</taxon>
        <taxon>Pezizomycotina</taxon>
        <taxon>Pezizomycetes</taxon>
        <taxon>Pezizales</taxon>
        <taxon>Pyronemataceae</taxon>
        <taxon>Sphaerosporella</taxon>
    </lineage>
</organism>
<gene>
    <name evidence="1" type="ORF">FN846DRAFT_513240</name>
</gene>
<comment type="caution">
    <text evidence="1">The sequence shown here is derived from an EMBL/GenBank/DDBJ whole genome shotgun (WGS) entry which is preliminary data.</text>
</comment>
<sequence>MAASSVNPTTKPAIVLSFAHLEGTRCLESLFLLQELGGRIHMAEGRERADPFFPDEYFQFCGGQGSGAMLAVMFGVFGWSVRTAIANYTTFHPSLMPESITAEGPEFDGSSIMSALRNFQEDGKASFHSPDAPMPTVIFARFADQTRVNFRTWDTPSASPLSPVRSCWRHSLAAATSVNRYSMMATSTTTC</sequence>
<reference evidence="1 2" key="1">
    <citation type="submission" date="2019-09" db="EMBL/GenBank/DDBJ databases">
        <title>Draft genome of the ectomycorrhizal ascomycete Sphaerosporella brunnea.</title>
        <authorList>
            <consortium name="DOE Joint Genome Institute"/>
            <person name="Benucci G.M."/>
            <person name="Marozzi G."/>
            <person name="Antonielli L."/>
            <person name="Sanchez S."/>
            <person name="Marco P."/>
            <person name="Wang X."/>
            <person name="Falini L.B."/>
            <person name="Barry K."/>
            <person name="Haridas S."/>
            <person name="Lipzen A."/>
            <person name="Labutti K."/>
            <person name="Grigoriev I.V."/>
            <person name="Murat C."/>
            <person name="Martin F."/>
            <person name="Albertini E."/>
            <person name="Donnini D."/>
            <person name="Bonito G."/>
        </authorList>
    </citation>
    <scope>NUCLEOTIDE SEQUENCE [LARGE SCALE GENOMIC DNA]</scope>
    <source>
        <strain evidence="1 2">Sb_GMNB300</strain>
    </source>
</reference>
<dbReference type="Gene3D" id="3.40.1090.10">
    <property type="entry name" value="Cytosolic phospholipase A2 catalytic domain"/>
    <property type="match status" value="1"/>
</dbReference>
<dbReference type="InParanoid" id="A0A5J5EE00"/>
<dbReference type="EMBL" id="VXIS01000422">
    <property type="protein sequence ID" value="KAA8893594.1"/>
    <property type="molecule type" value="Genomic_DNA"/>
</dbReference>
<keyword evidence="2" id="KW-1185">Reference proteome</keyword>
<dbReference type="Proteomes" id="UP000326924">
    <property type="component" value="Unassembled WGS sequence"/>
</dbReference>
<accession>A0A5J5EE00</accession>